<evidence type="ECO:0000256" key="5">
    <source>
        <dbReference type="ARBA" id="ARBA00022989"/>
    </source>
</evidence>
<keyword evidence="2" id="KW-0716">Sensory transduction</keyword>
<dbReference type="AlphaFoldDB" id="E9FZM9"/>
<dbReference type="InParanoid" id="E9FZM9"/>
<keyword evidence="3 9" id="KW-0812">Transmembrane</keyword>
<feature type="transmembrane region" description="Helical" evidence="9">
    <location>
        <begin position="190"/>
        <end position="213"/>
    </location>
</feature>
<keyword evidence="6 9" id="KW-0472">Membrane</keyword>
<dbReference type="GO" id="GO:0005549">
    <property type="term" value="F:odorant binding"/>
    <property type="evidence" value="ECO:0007669"/>
    <property type="project" value="InterPro"/>
</dbReference>
<accession>E9FZM9</accession>
<dbReference type="HOGENOM" id="CLU_654286_0_0_1"/>
<keyword evidence="11" id="KW-1185">Reference proteome</keyword>
<comment type="subcellular location">
    <subcellularLocation>
        <location evidence="1">Membrane</location>
        <topology evidence="1">Multi-pass membrane protein</topology>
    </subcellularLocation>
</comment>
<keyword evidence="5 9" id="KW-1133">Transmembrane helix</keyword>
<dbReference type="GO" id="GO:0016020">
    <property type="term" value="C:membrane"/>
    <property type="evidence" value="ECO:0007669"/>
    <property type="project" value="UniProtKB-SubCell"/>
</dbReference>
<evidence type="ECO:0000256" key="8">
    <source>
        <dbReference type="ARBA" id="ARBA00023224"/>
    </source>
</evidence>
<evidence type="ECO:0000313" key="11">
    <source>
        <dbReference type="Proteomes" id="UP000000305"/>
    </source>
</evidence>
<dbReference type="OrthoDB" id="6513574at2759"/>
<evidence type="ECO:0000256" key="2">
    <source>
        <dbReference type="ARBA" id="ARBA00022606"/>
    </source>
</evidence>
<feature type="transmembrane region" description="Helical" evidence="9">
    <location>
        <begin position="287"/>
        <end position="311"/>
    </location>
</feature>
<feature type="transmembrane region" description="Helical" evidence="9">
    <location>
        <begin position="149"/>
        <end position="170"/>
    </location>
</feature>
<dbReference type="GO" id="GO:0004984">
    <property type="term" value="F:olfactory receptor activity"/>
    <property type="evidence" value="ECO:0007669"/>
    <property type="project" value="InterPro"/>
</dbReference>
<evidence type="ECO:0000313" key="10">
    <source>
        <dbReference type="EMBL" id="EFX87085.1"/>
    </source>
</evidence>
<dbReference type="Proteomes" id="UP000000305">
    <property type="component" value="Unassembled WGS sequence"/>
</dbReference>
<dbReference type="KEGG" id="dpx:DAPPUDRAFT_346880"/>
<dbReference type="PANTHER" id="PTHR21421">
    <property type="entry name" value="GUSTATORY RECEPTOR"/>
    <property type="match status" value="1"/>
</dbReference>
<dbReference type="Pfam" id="PF02949">
    <property type="entry name" value="7tm_6"/>
    <property type="match status" value="1"/>
</dbReference>
<evidence type="ECO:0000256" key="4">
    <source>
        <dbReference type="ARBA" id="ARBA00022725"/>
    </source>
</evidence>
<gene>
    <name evidence="10" type="primary">DpuGr45</name>
    <name evidence="10" type="ORF">DAPPUDRAFT_346880</name>
</gene>
<dbReference type="EMBL" id="GL732528">
    <property type="protein sequence ID" value="EFX87085.1"/>
    <property type="molecule type" value="Genomic_DNA"/>
</dbReference>
<sequence>MVREKANHIEIGRTRGLTLKDTLHPWWVLTRYFSIMPDWCHPYHDRDRPVLNAFRCIGIAVVMGFISLMLIFHLTKMVMAILVMTTLHSIIPYMLWLSAIPLALFTQLWYVYYRREFLDFFRDWGHFEKELMLGYNHHDMFSTIKKTRALIYTSRLLMLIGLLVGMGFVVFRKPDVPYLLSNLQFLRQIIPVPILCSIHLVNITCVVILASFCDSVSALAFFHIALEVRVLLNEFERIFTILDPLNHDEKMTDQLELNRGYLFATHLRQLFDYYETLRSFVTRSNSLFGVLWFLNHCMRLSIICIMLYSVLYMFQSSPEDAGIYLANLLTNVYELVICTLLTTKIYCASDRLRSVLTVLLTKYWDLIPNGERELLIVFIGRLQTDPLAASPLGLYNVTPSFLLTITSLTITYVVILLQSK</sequence>
<evidence type="ECO:0000256" key="9">
    <source>
        <dbReference type="SAM" id="Phobius"/>
    </source>
</evidence>
<protein>
    <recommendedName>
        <fullName evidence="12">Gustatory receptor</fullName>
    </recommendedName>
</protein>
<name>E9FZM9_DAPPU</name>
<evidence type="ECO:0000256" key="7">
    <source>
        <dbReference type="ARBA" id="ARBA00023170"/>
    </source>
</evidence>
<keyword evidence="7" id="KW-0675">Receptor</keyword>
<organism evidence="10 11">
    <name type="scientific">Daphnia pulex</name>
    <name type="common">Water flea</name>
    <dbReference type="NCBI Taxonomy" id="6669"/>
    <lineage>
        <taxon>Eukaryota</taxon>
        <taxon>Metazoa</taxon>
        <taxon>Ecdysozoa</taxon>
        <taxon>Arthropoda</taxon>
        <taxon>Crustacea</taxon>
        <taxon>Branchiopoda</taxon>
        <taxon>Diplostraca</taxon>
        <taxon>Cladocera</taxon>
        <taxon>Anomopoda</taxon>
        <taxon>Daphniidae</taxon>
        <taxon>Daphnia</taxon>
    </lineage>
</organism>
<feature type="transmembrane region" description="Helical" evidence="9">
    <location>
        <begin position="90"/>
        <end position="112"/>
    </location>
</feature>
<evidence type="ECO:0000256" key="6">
    <source>
        <dbReference type="ARBA" id="ARBA00023136"/>
    </source>
</evidence>
<dbReference type="PANTHER" id="PTHR21421:SF29">
    <property type="entry name" value="GUSTATORY RECEPTOR 5A FOR TREHALOSE-RELATED"/>
    <property type="match status" value="1"/>
</dbReference>
<proteinExistence type="predicted"/>
<evidence type="ECO:0000256" key="3">
    <source>
        <dbReference type="ARBA" id="ARBA00022692"/>
    </source>
</evidence>
<evidence type="ECO:0000256" key="1">
    <source>
        <dbReference type="ARBA" id="ARBA00004141"/>
    </source>
</evidence>
<feature type="transmembrane region" description="Helical" evidence="9">
    <location>
        <begin position="56"/>
        <end position="84"/>
    </location>
</feature>
<dbReference type="GO" id="GO:0007165">
    <property type="term" value="P:signal transduction"/>
    <property type="evidence" value="ECO:0007669"/>
    <property type="project" value="UniProtKB-KW"/>
</dbReference>
<reference evidence="10 11" key="1">
    <citation type="journal article" date="2011" name="Science">
        <title>The ecoresponsive genome of Daphnia pulex.</title>
        <authorList>
            <person name="Colbourne J.K."/>
            <person name="Pfrender M.E."/>
            <person name="Gilbert D."/>
            <person name="Thomas W.K."/>
            <person name="Tucker A."/>
            <person name="Oakley T.H."/>
            <person name="Tokishita S."/>
            <person name="Aerts A."/>
            <person name="Arnold G.J."/>
            <person name="Basu M.K."/>
            <person name="Bauer D.J."/>
            <person name="Caceres C.E."/>
            <person name="Carmel L."/>
            <person name="Casola C."/>
            <person name="Choi J.H."/>
            <person name="Detter J.C."/>
            <person name="Dong Q."/>
            <person name="Dusheyko S."/>
            <person name="Eads B.D."/>
            <person name="Frohlich T."/>
            <person name="Geiler-Samerotte K.A."/>
            <person name="Gerlach D."/>
            <person name="Hatcher P."/>
            <person name="Jogdeo S."/>
            <person name="Krijgsveld J."/>
            <person name="Kriventseva E.V."/>
            <person name="Kultz D."/>
            <person name="Laforsch C."/>
            <person name="Lindquist E."/>
            <person name="Lopez J."/>
            <person name="Manak J.R."/>
            <person name="Muller J."/>
            <person name="Pangilinan J."/>
            <person name="Patwardhan R.P."/>
            <person name="Pitluck S."/>
            <person name="Pritham E.J."/>
            <person name="Rechtsteiner A."/>
            <person name="Rho M."/>
            <person name="Rogozin I.B."/>
            <person name="Sakarya O."/>
            <person name="Salamov A."/>
            <person name="Schaack S."/>
            <person name="Shapiro H."/>
            <person name="Shiga Y."/>
            <person name="Skalitzky C."/>
            <person name="Smith Z."/>
            <person name="Souvorov A."/>
            <person name="Sung W."/>
            <person name="Tang Z."/>
            <person name="Tsuchiya D."/>
            <person name="Tu H."/>
            <person name="Vos H."/>
            <person name="Wang M."/>
            <person name="Wolf Y.I."/>
            <person name="Yamagata H."/>
            <person name="Yamada T."/>
            <person name="Ye Y."/>
            <person name="Shaw J.R."/>
            <person name="Andrews J."/>
            <person name="Crease T.J."/>
            <person name="Tang H."/>
            <person name="Lucas S.M."/>
            <person name="Robertson H.M."/>
            <person name="Bork P."/>
            <person name="Koonin E.V."/>
            <person name="Zdobnov E.M."/>
            <person name="Grigoriev I.V."/>
            <person name="Lynch M."/>
            <person name="Boore J.L."/>
        </authorList>
    </citation>
    <scope>NUCLEOTIDE SEQUENCE [LARGE SCALE GENOMIC DNA]</scope>
</reference>
<feature type="transmembrane region" description="Helical" evidence="9">
    <location>
        <begin position="397"/>
        <end position="417"/>
    </location>
</feature>
<keyword evidence="4" id="KW-0552">Olfaction</keyword>
<dbReference type="GO" id="GO:0007606">
    <property type="term" value="P:sensory perception of chemical stimulus"/>
    <property type="evidence" value="ECO:0000318"/>
    <property type="project" value="GO_Central"/>
</dbReference>
<evidence type="ECO:0008006" key="12">
    <source>
        <dbReference type="Google" id="ProtNLM"/>
    </source>
</evidence>
<keyword evidence="8" id="KW-0807">Transducer</keyword>
<dbReference type="InterPro" id="IPR004117">
    <property type="entry name" value="7tm6_olfct_rcpt"/>
</dbReference>